<dbReference type="EMBL" id="JANJQO010000023">
    <property type="protein sequence ID" value="KAJ2983597.1"/>
    <property type="molecule type" value="Genomic_DNA"/>
</dbReference>
<dbReference type="Proteomes" id="UP001143910">
    <property type="component" value="Unassembled WGS sequence"/>
</dbReference>
<proteinExistence type="predicted"/>
<sequence>MLLGPFDAGNMMDVSMPAMPSSFDMLSPTTVVTDFAMATESIPGKAPESVFSYIPIMNSPGQQCGCFQSIIKALQDIQNPAVQTFSLDAMLSCNKEALVAICNSLKCSSSHDGTTRLVTLVVVQRALYLYRNLYESRLHERHRSTHHSQDSTYSSSSSQWSASSCPTPSISLDKDSFGLSAHDGGSVASSPEAGRGRLSLGAYKLDFADEDSLTKQILILDLNKIPRLLERLDRRAYGPDESDGLDLYNILRSALVTEFRSLSMEAATNR</sequence>
<name>A0ACC1NXG9_9HYPO</name>
<gene>
    <name evidence="1" type="ORF">NQ176_g576</name>
</gene>
<evidence type="ECO:0000313" key="2">
    <source>
        <dbReference type="Proteomes" id="UP001143910"/>
    </source>
</evidence>
<organism evidence="1 2">
    <name type="scientific">Zarea fungicola</name>
    <dbReference type="NCBI Taxonomy" id="93591"/>
    <lineage>
        <taxon>Eukaryota</taxon>
        <taxon>Fungi</taxon>
        <taxon>Dikarya</taxon>
        <taxon>Ascomycota</taxon>
        <taxon>Pezizomycotina</taxon>
        <taxon>Sordariomycetes</taxon>
        <taxon>Hypocreomycetidae</taxon>
        <taxon>Hypocreales</taxon>
        <taxon>Cordycipitaceae</taxon>
        <taxon>Zarea</taxon>
    </lineage>
</organism>
<accession>A0ACC1NXG9</accession>
<evidence type="ECO:0000313" key="1">
    <source>
        <dbReference type="EMBL" id="KAJ2983597.1"/>
    </source>
</evidence>
<keyword evidence="2" id="KW-1185">Reference proteome</keyword>
<comment type="caution">
    <text evidence="1">The sequence shown here is derived from an EMBL/GenBank/DDBJ whole genome shotgun (WGS) entry which is preliminary data.</text>
</comment>
<protein>
    <submittedName>
        <fullName evidence="1">Uncharacterized protein</fullName>
    </submittedName>
</protein>
<reference evidence="1" key="1">
    <citation type="submission" date="2022-08" db="EMBL/GenBank/DDBJ databases">
        <title>Genome Sequence of Lecanicillium fungicola.</title>
        <authorList>
            <person name="Buettner E."/>
        </authorList>
    </citation>
    <scope>NUCLEOTIDE SEQUENCE</scope>
    <source>
        <strain evidence="1">Babe33</strain>
    </source>
</reference>